<dbReference type="Pfam" id="PF02613">
    <property type="entry name" value="Nitrate_red_del"/>
    <property type="match status" value="1"/>
</dbReference>
<evidence type="ECO:0000313" key="4">
    <source>
        <dbReference type="Proteomes" id="UP000326202"/>
    </source>
</evidence>
<dbReference type="PANTHER" id="PTHR34227:SF1">
    <property type="entry name" value="DIMETHYL SULFOXIDE REDUCTASE CHAPERONE-RELATED"/>
    <property type="match status" value="1"/>
</dbReference>
<dbReference type="SUPFAM" id="SSF89155">
    <property type="entry name" value="TorD-like"/>
    <property type="match status" value="1"/>
</dbReference>
<dbReference type="InterPro" id="IPR050289">
    <property type="entry name" value="TorD/DmsD_chaperones"/>
</dbReference>
<evidence type="ECO:0000256" key="2">
    <source>
        <dbReference type="SAM" id="MobiDB-lite"/>
    </source>
</evidence>
<dbReference type="AlphaFoldDB" id="A0A5J6MMK6"/>
<keyword evidence="4" id="KW-1185">Reference proteome</keyword>
<sequence length="222" mass="24236">MTEMTDQGPRVAIQAVTGAAPSPELPGVPSESSRDVDVARAREYGLLAVLLARAPDRPLLRRIATIEGGPTPLGAAHASLAQAATDAQADSIEREYFELFVGVGRGELMPYGSYYRTGFINERPLARLREDLLALGIERVEGETEPEDHAALLCEIMAGLIDGRLRGSDDAQQGIFDRHLAPWMGRFFSDLEQSESADFYRHVGTIGRLFIEIERAAFALPV</sequence>
<proteinExistence type="predicted"/>
<dbReference type="InterPro" id="IPR020945">
    <property type="entry name" value="DMSO/NO3_reduct_chaperone"/>
</dbReference>
<feature type="region of interest" description="Disordered" evidence="2">
    <location>
        <begin position="1"/>
        <end position="34"/>
    </location>
</feature>
<protein>
    <submittedName>
        <fullName evidence="3">Molecular chaperone</fullName>
    </submittedName>
</protein>
<accession>A0A5J6MMK6</accession>
<dbReference type="EMBL" id="CP042906">
    <property type="protein sequence ID" value="QEX17765.1"/>
    <property type="molecule type" value="Genomic_DNA"/>
</dbReference>
<name>A0A5J6MMK6_9PROT</name>
<evidence type="ECO:0000256" key="1">
    <source>
        <dbReference type="ARBA" id="ARBA00023186"/>
    </source>
</evidence>
<dbReference type="KEGG" id="htq:FRZ44_30680"/>
<organism evidence="3 4">
    <name type="scientific">Hypericibacter terrae</name>
    <dbReference type="NCBI Taxonomy" id="2602015"/>
    <lineage>
        <taxon>Bacteria</taxon>
        <taxon>Pseudomonadati</taxon>
        <taxon>Pseudomonadota</taxon>
        <taxon>Alphaproteobacteria</taxon>
        <taxon>Rhodospirillales</taxon>
        <taxon>Dongiaceae</taxon>
        <taxon>Hypericibacter</taxon>
    </lineage>
</organism>
<reference evidence="3 4" key="1">
    <citation type="submission" date="2019-08" db="EMBL/GenBank/DDBJ databases">
        <title>Hyperibacter terrae gen. nov., sp. nov. and Hyperibacter viscosus sp. nov., two new members in the family Rhodospirillaceae isolated from the rhizosphere of Hypericum perforatum.</title>
        <authorList>
            <person name="Noviana Z."/>
        </authorList>
    </citation>
    <scope>NUCLEOTIDE SEQUENCE [LARGE SCALE GENOMIC DNA]</scope>
    <source>
        <strain evidence="3 4">R5913</strain>
    </source>
</reference>
<gene>
    <name evidence="3" type="ORF">FRZ44_30680</name>
</gene>
<dbReference type="InterPro" id="IPR036411">
    <property type="entry name" value="TorD-like_sf"/>
</dbReference>
<dbReference type="Proteomes" id="UP000326202">
    <property type="component" value="Chromosome"/>
</dbReference>
<evidence type="ECO:0000313" key="3">
    <source>
        <dbReference type="EMBL" id="QEX17765.1"/>
    </source>
</evidence>
<dbReference type="PANTHER" id="PTHR34227">
    <property type="entry name" value="CHAPERONE PROTEIN YCDY"/>
    <property type="match status" value="1"/>
</dbReference>
<dbReference type="Gene3D" id="1.10.3480.10">
    <property type="entry name" value="TorD-like"/>
    <property type="match status" value="1"/>
</dbReference>
<keyword evidence="1" id="KW-0143">Chaperone</keyword>